<comment type="caution">
    <text evidence="6">The sequence shown here is derived from an EMBL/GenBank/DDBJ whole genome shotgun (WGS) entry which is preliminary data.</text>
</comment>
<evidence type="ECO:0000259" key="4">
    <source>
        <dbReference type="Pfam" id="PF12776"/>
    </source>
</evidence>
<feature type="region of interest" description="Disordered" evidence="3">
    <location>
        <begin position="91"/>
        <end position="117"/>
    </location>
</feature>
<dbReference type="Pfam" id="PF12776">
    <property type="entry name" value="Myb_DNA-bind_3"/>
    <property type="match status" value="1"/>
</dbReference>
<evidence type="ECO:0000313" key="6">
    <source>
        <dbReference type="EMBL" id="KAJ3686246.1"/>
    </source>
</evidence>
<feature type="domain" description="DDE Tnp4" evidence="5">
    <location>
        <begin position="1"/>
        <end position="78"/>
    </location>
</feature>
<dbReference type="Proteomes" id="UP001210211">
    <property type="component" value="Unassembled WGS sequence"/>
</dbReference>
<dbReference type="PANTHER" id="PTHR46929">
    <property type="entry name" value="EXPRESSED PROTEIN"/>
    <property type="match status" value="1"/>
</dbReference>
<dbReference type="InterPro" id="IPR024752">
    <property type="entry name" value="Myb/SANT-like_dom"/>
</dbReference>
<comment type="cofactor">
    <cofactor evidence="1">
        <name>a divalent metal cation</name>
        <dbReference type="ChEBI" id="CHEBI:60240"/>
    </cofactor>
</comment>
<reference evidence="6 7" key="1">
    <citation type="journal article" date="2022" name="Cell">
        <title>Repeat-based holocentromeres influence genome architecture and karyotype evolution.</title>
        <authorList>
            <person name="Hofstatter P.G."/>
            <person name="Thangavel G."/>
            <person name="Lux T."/>
            <person name="Neumann P."/>
            <person name="Vondrak T."/>
            <person name="Novak P."/>
            <person name="Zhang M."/>
            <person name="Costa L."/>
            <person name="Castellani M."/>
            <person name="Scott A."/>
            <person name="Toegelov H."/>
            <person name="Fuchs J."/>
            <person name="Mata-Sucre Y."/>
            <person name="Dias Y."/>
            <person name="Vanzela A.L.L."/>
            <person name="Huettel B."/>
            <person name="Almeida C.C.S."/>
            <person name="Simkova H."/>
            <person name="Souza G."/>
            <person name="Pedrosa-Harand A."/>
            <person name="Macas J."/>
            <person name="Mayer K.F.X."/>
            <person name="Houben A."/>
            <person name="Marques A."/>
        </authorList>
    </citation>
    <scope>NUCLEOTIDE SEQUENCE [LARGE SCALE GENOMIC DNA]</scope>
    <source>
        <strain evidence="6">RhyTen1mFocal</strain>
    </source>
</reference>
<evidence type="ECO:0000313" key="7">
    <source>
        <dbReference type="Proteomes" id="UP001210211"/>
    </source>
</evidence>
<evidence type="ECO:0000256" key="3">
    <source>
        <dbReference type="SAM" id="MobiDB-lite"/>
    </source>
</evidence>
<keyword evidence="7" id="KW-1185">Reference proteome</keyword>
<name>A0AAD5WCN7_9POAL</name>
<dbReference type="PANTHER" id="PTHR46929:SF3">
    <property type="entry name" value="MYB_SANT-LIKE DOMAIN-CONTAINING PROTEIN"/>
    <property type="match status" value="1"/>
</dbReference>
<dbReference type="InterPro" id="IPR027806">
    <property type="entry name" value="HARBI1_dom"/>
</dbReference>
<accession>A0AAD5WCN7</accession>
<organism evidence="6 7">
    <name type="scientific">Rhynchospora tenuis</name>
    <dbReference type="NCBI Taxonomy" id="198213"/>
    <lineage>
        <taxon>Eukaryota</taxon>
        <taxon>Viridiplantae</taxon>
        <taxon>Streptophyta</taxon>
        <taxon>Embryophyta</taxon>
        <taxon>Tracheophyta</taxon>
        <taxon>Spermatophyta</taxon>
        <taxon>Magnoliopsida</taxon>
        <taxon>Liliopsida</taxon>
        <taxon>Poales</taxon>
        <taxon>Cyperaceae</taxon>
        <taxon>Cyperoideae</taxon>
        <taxon>Rhynchosporeae</taxon>
        <taxon>Rhynchospora</taxon>
    </lineage>
</organism>
<proteinExistence type="predicted"/>
<evidence type="ECO:0000256" key="2">
    <source>
        <dbReference type="ARBA" id="ARBA00022723"/>
    </source>
</evidence>
<evidence type="ECO:0008006" key="8">
    <source>
        <dbReference type="Google" id="ProtNLM"/>
    </source>
</evidence>
<evidence type="ECO:0000259" key="5">
    <source>
        <dbReference type="Pfam" id="PF13359"/>
    </source>
</evidence>
<feature type="compositionally biased region" description="Basic and acidic residues" evidence="3">
    <location>
        <begin position="106"/>
        <end position="117"/>
    </location>
</feature>
<keyword evidence="2" id="KW-0479">Metal-binding</keyword>
<dbReference type="Pfam" id="PF13359">
    <property type="entry name" value="DDE_Tnp_4"/>
    <property type="match status" value="1"/>
</dbReference>
<dbReference type="AlphaFoldDB" id="A0AAD5WCN7"/>
<protein>
    <recommendedName>
        <fullName evidence="8">Myb/SANT-like domain-containing protein</fullName>
    </recommendedName>
</protein>
<dbReference type="EMBL" id="JAMRDG010000002">
    <property type="protein sequence ID" value="KAJ3686246.1"/>
    <property type="molecule type" value="Genomic_DNA"/>
</dbReference>
<dbReference type="GO" id="GO:0046872">
    <property type="term" value="F:metal ion binding"/>
    <property type="evidence" value="ECO:0007669"/>
    <property type="project" value="UniProtKB-KW"/>
</dbReference>
<evidence type="ECO:0000256" key="1">
    <source>
        <dbReference type="ARBA" id="ARBA00001968"/>
    </source>
</evidence>
<sequence>MNVLAACTFDLKFTYVLVGCEGTASDSRIIKNALSRRYPLKIPEGKFYLVDAGFMIRSTLITPYRGERYHLKEYSQNKDTDLPAMLAEVDAENENRATRRPSRPANRAEEADKRRGEAMRNEIANNIILCSFTMTNQQGKANRNEPLIWNQSMDRALINAFVHQQDIGNRVNGSFTSKALENVVKEVSEKFPGEKLDKEKVKNRIKYIKKGFAACYDIFKNLSGFNWDEELSMWRAEPDVWDDLVKKHPQAAAWRNKPIPNYHNLCLLYGADRATLQEAETATEMRERIRSEQEESRANTIEEIDHMVLNDEVRLEGYDTPPNAEGRKRAKRKATLVEEVASVKKSFQSAADAIAKAAAEMVKIQPTSDTVTSQEKSPMSKSEIWKLLKELNLNAVQLHKAYIFLIKNPEMLDGILSCPSSDLSERRDLLFEMMK</sequence>
<gene>
    <name evidence="6" type="ORF">LUZ61_015410</name>
</gene>
<feature type="domain" description="Myb/SANT-like" evidence="4">
    <location>
        <begin position="149"/>
        <end position="243"/>
    </location>
</feature>